<evidence type="ECO:0000313" key="4">
    <source>
        <dbReference type="Proteomes" id="UP000242188"/>
    </source>
</evidence>
<dbReference type="Proteomes" id="UP000242188">
    <property type="component" value="Unassembled WGS sequence"/>
</dbReference>
<dbReference type="AlphaFoldDB" id="A0A210Q8T9"/>
<evidence type="ECO:0000259" key="2">
    <source>
        <dbReference type="Pfam" id="PF20700"/>
    </source>
</evidence>
<protein>
    <recommendedName>
        <fullName evidence="2">Mutator-like transposase domain-containing protein</fullName>
    </recommendedName>
</protein>
<dbReference type="InterPro" id="IPR049012">
    <property type="entry name" value="Mutator_transp_dom"/>
</dbReference>
<evidence type="ECO:0000256" key="1">
    <source>
        <dbReference type="SAM" id="MobiDB-lite"/>
    </source>
</evidence>
<keyword evidence="4" id="KW-1185">Reference proteome</keyword>
<comment type="caution">
    <text evidence="3">The sequence shown here is derived from an EMBL/GenBank/DDBJ whole genome shotgun (WGS) entry which is preliminary data.</text>
</comment>
<dbReference type="Pfam" id="PF20700">
    <property type="entry name" value="Mutator"/>
    <property type="match status" value="1"/>
</dbReference>
<sequence length="672" mass="75610">MKGRYRRRKNVFTKCNTPHNEGTKTTGHGVSKVPSGNVSGTWKRLSSDMYSLVTVTCPGCSFPSTPDTEGNPGIVKLLRPKKPQPVIEVASHLHENREKRSRLDTGVQNQGNRLIDTEKIGDLMQIVSSHRCDNPDVDIHKEVKVGVTCKFKVACKTCGWGSNNQKMYKEIQSPKRGPNPAVPNLTMHASLQETSMGPAGARRLFNAMNLVPPCHSGMQRNANIAAETIITLNKEDMANKAQEVREINELRGAADPNMVNVQVDGRYNRSTITCRNKPGTSATQLALIAREDVTDKNYIIGIAVQSQICWKGKWLRRKGFDAKCPGGHIDCSATIGVETPLSEFEAAKLVGEQLYQQDLIVRYATSDGDARTVAGLDAAYKAFILMWDVKRLADPTHLGQAQFRKCMHAHFSTDMFPGMKTREGKIESQKVLSRDIKARCSLVCKELTKDCSGETKTMREKMPLVLDATLRCYSGDCSRCKRYSFVCSTGTWWNRSIFLSKYKLYSLNMNENDKHLMLEILKMKLTDEYVTAMSLGANTQRCEAFFRLLNSRLPKNVLFSRNMNARFHRAVHTGNNGVGNFLMTKIECLGATVAPEVRRSLQQIQAEQDYHQKYQKSSAFKKRTLELKAEAIQRHIQNKGARSDYKKGQLDNPPDLRTSRLSSNNDERNYHK</sequence>
<feature type="region of interest" description="Disordered" evidence="1">
    <location>
        <begin position="15"/>
        <end position="37"/>
    </location>
</feature>
<name>A0A210Q8T9_MIZYE</name>
<reference evidence="3 4" key="1">
    <citation type="journal article" date="2017" name="Nat. Ecol. Evol.">
        <title>Scallop genome provides insights into evolution of bilaterian karyotype and development.</title>
        <authorList>
            <person name="Wang S."/>
            <person name="Zhang J."/>
            <person name="Jiao W."/>
            <person name="Li J."/>
            <person name="Xun X."/>
            <person name="Sun Y."/>
            <person name="Guo X."/>
            <person name="Huan P."/>
            <person name="Dong B."/>
            <person name="Zhang L."/>
            <person name="Hu X."/>
            <person name="Sun X."/>
            <person name="Wang J."/>
            <person name="Zhao C."/>
            <person name="Wang Y."/>
            <person name="Wang D."/>
            <person name="Huang X."/>
            <person name="Wang R."/>
            <person name="Lv J."/>
            <person name="Li Y."/>
            <person name="Zhang Z."/>
            <person name="Liu B."/>
            <person name="Lu W."/>
            <person name="Hui Y."/>
            <person name="Liang J."/>
            <person name="Zhou Z."/>
            <person name="Hou R."/>
            <person name="Li X."/>
            <person name="Liu Y."/>
            <person name="Li H."/>
            <person name="Ning X."/>
            <person name="Lin Y."/>
            <person name="Zhao L."/>
            <person name="Xing Q."/>
            <person name="Dou J."/>
            <person name="Li Y."/>
            <person name="Mao J."/>
            <person name="Guo H."/>
            <person name="Dou H."/>
            <person name="Li T."/>
            <person name="Mu C."/>
            <person name="Jiang W."/>
            <person name="Fu Q."/>
            <person name="Fu X."/>
            <person name="Miao Y."/>
            <person name="Liu J."/>
            <person name="Yu Q."/>
            <person name="Li R."/>
            <person name="Liao H."/>
            <person name="Li X."/>
            <person name="Kong Y."/>
            <person name="Jiang Z."/>
            <person name="Chourrout D."/>
            <person name="Li R."/>
            <person name="Bao Z."/>
        </authorList>
    </citation>
    <scope>NUCLEOTIDE SEQUENCE [LARGE SCALE GENOMIC DNA]</scope>
    <source>
        <strain evidence="3 4">PY_sf001</strain>
    </source>
</reference>
<feature type="domain" description="Mutator-like transposase" evidence="2">
    <location>
        <begin position="111"/>
        <end position="487"/>
    </location>
</feature>
<organism evidence="3 4">
    <name type="scientific">Mizuhopecten yessoensis</name>
    <name type="common">Japanese scallop</name>
    <name type="synonym">Patinopecten yessoensis</name>
    <dbReference type="NCBI Taxonomy" id="6573"/>
    <lineage>
        <taxon>Eukaryota</taxon>
        <taxon>Metazoa</taxon>
        <taxon>Spiralia</taxon>
        <taxon>Lophotrochozoa</taxon>
        <taxon>Mollusca</taxon>
        <taxon>Bivalvia</taxon>
        <taxon>Autobranchia</taxon>
        <taxon>Pteriomorphia</taxon>
        <taxon>Pectinida</taxon>
        <taxon>Pectinoidea</taxon>
        <taxon>Pectinidae</taxon>
        <taxon>Mizuhopecten</taxon>
    </lineage>
</organism>
<feature type="region of interest" description="Disordered" evidence="1">
    <location>
        <begin position="636"/>
        <end position="672"/>
    </location>
</feature>
<dbReference type="EMBL" id="NEDP02004568">
    <property type="protein sequence ID" value="OWF45136.1"/>
    <property type="molecule type" value="Genomic_DNA"/>
</dbReference>
<gene>
    <name evidence="3" type="ORF">KP79_PYT13246</name>
</gene>
<accession>A0A210Q8T9</accession>
<proteinExistence type="predicted"/>
<evidence type="ECO:0000313" key="3">
    <source>
        <dbReference type="EMBL" id="OWF45136.1"/>
    </source>
</evidence>